<reference evidence="1 2" key="1">
    <citation type="submission" date="2019-05" db="EMBL/GenBank/DDBJ databases">
        <title>The compact genome of Giardia muris reveals important steps in the evolution of intestinal protozoan parasites.</title>
        <authorList>
            <person name="Xu F."/>
            <person name="Jimenez-Gonzalez A."/>
            <person name="Einarsson E."/>
            <person name="Astvaldsson A."/>
            <person name="Peirasmaki D."/>
            <person name="Eckmann L."/>
            <person name="Andersson J.O."/>
            <person name="Svard S.G."/>
            <person name="Jerlstrom-Hultqvist J."/>
        </authorList>
    </citation>
    <scope>NUCLEOTIDE SEQUENCE [LARGE SCALE GENOMIC DNA]</scope>
    <source>
        <strain evidence="1 2">Roberts-Thomson</strain>
    </source>
</reference>
<organism evidence="1 2">
    <name type="scientific">Giardia muris</name>
    <dbReference type="NCBI Taxonomy" id="5742"/>
    <lineage>
        <taxon>Eukaryota</taxon>
        <taxon>Metamonada</taxon>
        <taxon>Diplomonadida</taxon>
        <taxon>Hexamitidae</taxon>
        <taxon>Giardiinae</taxon>
        <taxon>Giardia</taxon>
    </lineage>
</organism>
<gene>
    <name evidence="1" type="ORF">GMRT_12249</name>
</gene>
<dbReference type="OrthoDB" id="10250808at2759"/>
<evidence type="ECO:0000313" key="2">
    <source>
        <dbReference type="Proteomes" id="UP000315496"/>
    </source>
</evidence>
<keyword evidence="2" id="KW-1185">Reference proteome</keyword>
<dbReference type="EMBL" id="VDLU01000001">
    <property type="protein sequence ID" value="TNJ30596.1"/>
    <property type="molecule type" value="Genomic_DNA"/>
</dbReference>
<sequence>MILGGWRQCTASDIRPEVLDVVKKKLDELHPGVTIAEILQCGTQVVRGLNTMLFTRLSNAMHYVTVVWFDLGSYQLTYCEQYTGDPNAFIWPPK</sequence>
<name>A0A4Z1SY29_GIAMU</name>
<dbReference type="Proteomes" id="UP000315496">
    <property type="component" value="Chromosome 1"/>
</dbReference>
<comment type="caution">
    <text evidence="1">The sequence shown here is derived from an EMBL/GenBank/DDBJ whole genome shotgun (WGS) entry which is preliminary data.</text>
</comment>
<accession>A0A4Z1SY29</accession>
<protein>
    <submittedName>
        <fullName evidence="1">Cystatin</fullName>
    </submittedName>
</protein>
<evidence type="ECO:0000313" key="1">
    <source>
        <dbReference type="EMBL" id="TNJ30596.1"/>
    </source>
</evidence>
<dbReference type="AlphaFoldDB" id="A0A4Z1SY29"/>
<dbReference type="VEuPathDB" id="GiardiaDB:GMRT_12249"/>
<dbReference type="SUPFAM" id="SSF54403">
    <property type="entry name" value="Cystatin/monellin"/>
    <property type="match status" value="1"/>
</dbReference>
<proteinExistence type="predicted"/>
<dbReference type="InterPro" id="IPR046350">
    <property type="entry name" value="Cystatin_sf"/>
</dbReference>